<dbReference type="EMBL" id="CAJRAF010000002">
    <property type="protein sequence ID" value="CAG5011649.1"/>
    <property type="molecule type" value="Genomic_DNA"/>
</dbReference>
<dbReference type="Gene3D" id="1.25.40.390">
    <property type="match status" value="1"/>
</dbReference>
<comment type="caution">
    <text evidence="9">The sequence shown here is derived from an EMBL/GenBank/DDBJ whole genome shotgun (WGS) entry which is preliminary data.</text>
</comment>
<feature type="chain" id="PRO_5036813563" evidence="6">
    <location>
        <begin position="23"/>
        <end position="485"/>
    </location>
</feature>
<dbReference type="RefSeq" id="WP_215241256.1">
    <property type="nucleotide sequence ID" value="NZ_CAJRAF010000002.1"/>
</dbReference>
<feature type="domain" description="RagB/SusD" evidence="7">
    <location>
        <begin position="321"/>
        <end position="484"/>
    </location>
</feature>
<accession>A0A916JGI0</accession>
<comment type="subcellular location">
    <subcellularLocation>
        <location evidence="1">Cell outer membrane</location>
    </subcellularLocation>
</comment>
<evidence type="ECO:0000259" key="8">
    <source>
        <dbReference type="Pfam" id="PF14322"/>
    </source>
</evidence>
<evidence type="ECO:0000313" key="10">
    <source>
        <dbReference type="Proteomes" id="UP000680038"/>
    </source>
</evidence>
<organism evidence="9 10">
    <name type="scientific">Dyadobacter helix</name>
    <dbReference type="NCBI Taxonomy" id="2822344"/>
    <lineage>
        <taxon>Bacteria</taxon>
        <taxon>Pseudomonadati</taxon>
        <taxon>Bacteroidota</taxon>
        <taxon>Cytophagia</taxon>
        <taxon>Cytophagales</taxon>
        <taxon>Spirosomataceae</taxon>
        <taxon>Dyadobacter</taxon>
    </lineage>
</organism>
<evidence type="ECO:0000313" key="9">
    <source>
        <dbReference type="EMBL" id="CAG5011649.1"/>
    </source>
</evidence>
<dbReference type="InterPro" id="IPR011990">
    <property type="entry name" value="TPR-like_helical_dom_sf"/>
</dbReference>
<sequence>MKTKIILIILLTVSVAFFSACNEDFLEKNPPQQIAAGTFWTSEGDVEMGLAGCYTKLKGSYLQWQRSYFDAAVDNGWAQHYSDIRNIQSGTLDAANAGAPNGLYKACYEGIATTNIFLANFKRANLSDASNKVYEAEARFLRAYFYFELVQRWGGVVIYKEVPADVEALKIPKSTTEEVYKFIQEDLDFAASNLPDIAYKSGHAVKTTVQALQARIALFQNRWDDVVTLTNSIISSTRYSLAPDLESQFIKGKGQANCPEIIFSVKFIETRDGRQSADGGQEVEFFRWGGLAPTKDLIDEYDPKDLRLETWYYAAPNKTSYIRKDGFTFQTEFVATGYGLTKFAAVWDPTRFMPSERDIITGHDVVLFRLAEVYLMYAEAQVEKSGGNTTDANALKFVNEIRKRAGIEAITTLSRDILRKERRKELAFEGLRYFDVVRWKIGKDINGKLIHSNINLKWDDKFYLWPFSQSELDINNKLLQNQGYQ</sequence>
<dbReference type="CDD" id="cd08977">
    <property type="entry name" value="SusD"/>
    <property type="match status" value="1"/>
</dbReference>
<evidence type="ECO:0000256" key="5">
    <source>
        <dbReference type="ARBA" id="ARBA00023237"/>
    </source>
</evidence>
<keyword evidence="3 6" id="KW-0732">Signal</keyword>
<dbReference type="SUPFAM" id="SSF48452">
    <property type="entry name" value="TPR-like"/>
    <property type="match status" value="1"/>
</dbReference>
<evidence type="ECO:0000256" key="2">
    <source>
        <dbReference type="ARBA" id="ARBA00006275"/>
    </source>
</evidence>
<evidence type="ECO:0000259" key="7">
    <source>
        <dbReference type="Pfam" id="PF07980"/>
    </source>
</evidence>
<keyword evidence="5" id="KW-0998">Cell outer membrane</keyword>
<proteinExistence type="inferred from homology"/>
<reference evidence="9" key="1">
    <citation type="submission" date="2021-04" db="EMBL/GenBank/DDBJ databases">
        <authorList>
            <person name="Rodrigo-Torres L."/>
            <person name="Arahal R. D."/>
            <person name="Lucena T."/>
        </authorList>
    </citation>
    <scope>NUCLEOTIDE SEQUENCE</scope>
    <source>
        <strain evidence="9">CECT 9275</strain>
    </source>
</reference>
<evidence type="ECO:0000256" key="4">
    <source>
        <dbReference type="ARBA" id="ARBA00023136"/>
    </source>
</evidence>
<dbReference type="Pfam" id="PF14322">
    <property type="entry name" value="SusD-like_3"/>
    <property type="match status" value="1"/>
</dbReference>
<evidence type="ECO:0000256" key="3">
    <source>
        <dbReference type="ARBA" id="ARBA00022729"/>
    </source>
</evidence>
<dbReference type="GO" id="GO:0009279">
    <property type="term" value="C:cell outer membrane"/>
    <property type="evidence" value="ECO:0007669"/>
    <property type="project" value="UniProtKB-SubCell"/>
</dbReference>
<dbReference type="PROSITE" id="PS51257">
    <property type="entry name" value="PROKAR_LIPOPROTEIN"/>
    <property type="match status" value="1"/>
</dbReference>
<comment type="similarity">
    <text evidence="2">Belongs to the SusD family.</text>
</comment>
<dbReference type="AlphaFoldDB" id="A0A916JGI0"/>
<evidence type="ECO:0000256" key="1">
    <source>
        <dbReference type="ARBA" id="ARBA00004442"/>
    </source>
</evidence>
<dbReference type="Proteomes" id="UP000680038">
    <property type="component" value="Unassembled WGS sequence"/>
</dbReference>
<keyword evidence="4" id="KW-0472">Membrane</keyword>
<gene>
    <name evidence="9" type="ORF">DYBT9275_04992</name>
</gene>
<evidence type="ECO:0000256" key="6">
    <source>
        <dbReference type="SAM" id="SignalP"/>
    </source>
</evidence>
<protein>
    <submittedName>
        <fullName evidence="9">SusD-like protein</fullName>
    </submittedName>
</protein>
<dbReference type="InterPro" id="IPR012944">
    <property type="entry name" value="SusD_RagB_dom"/>
</dbReference>
<feature type="domain" description="SusD-like N-terminal" evidence="8">
    <location>
        <begin position="24"/>
        <end position="218"/>
    </location>
</feature>
<dbReference type="Pfam" id="PF07980">
    <property type="entry name" value="SusD_RagB"/>
    <property type="match status" value="1"/>
</dbReference>
<name>A0A916JGI0_9BACT</name>
<dbReference type="InterPro" id="IPR033985">
    <property type="entry name" value="SusD-like_N"/>
</dbReference>
<feature type="signal peptide" evidence="6">
    <location>
        <begin position="1"/>
        <end position="22"/>
    </location>
</feature>
<keyword evidence="10" id="KW-1185">Reference proteome</keyword>